<evidence type="ECO:0000259" key="2">
    <source>
        <dbReference type="Pfam" id="PF13116"/>
    </source>
</evidence>
<protein>
    <submittedName>
        <fullName evidence="3">AsmA family protein</fullName>
    </submittedName>
</protein>
<gene>
    <name evidence="3" type="ORF">G3M70_01120</name>
</gene>
<organism evidence="3 4">
    <name type="scientific">Candidatus Nitronauta litoralis</name>
    <dbReference type="NCBI Taxonomy" id="2705533"/>
    <lineage>
        <taxon>Bacteria</taxon>
        <taxon>Pseudomonadati</taxon>
        <taxon>Nitrospinota/Tectimicrobiota group</taxon>
        <taxon>Nitrospinota</taxon>
        <taxon>Nitrospinia</taxon>
        <taxon>Nitrospinales</taxon>
        <taxon>Nitrospinaceae</taxon>
        <taxon>Candidatus Nitronauta</taxon>
    </lineage>
</organism>
<name>A0A7T0FYI8_9BACT</name>
<proteinExistence type="predicted"/>
<keyword evidence="1" id="KW-0472">Membrane</keyword>
<dbReference type="AlphaFoldDB" id="A0A7T0FYI8"/>
<dbReference type="PANTHER" id="PTHR30441">
    <property type="entry name" value="DUF748 DOMAIN-CONTAINING PROTEIN"/>
    <property type="match status" value="1"/>
</dbReference>
<sequence length="692" mass="76773">MKLDLPAPTDTPEPDNSPGFFKRFVKVIFIFFVVLVVLIFVLIQTVDVNTLREPITKALSDASGLDVNIGSLDLDWSGGMGLRAGEVSVYSQKGKRTLFSSEALFLRVKWAPLLDKQVEVEEAVIQKPVFLIQPQVSSVKPEDSSSRLNQVSALTPRHVGLGPMKRLLMGLHLNAETVRVKNAKILWFPTSDSNAEPLQFHASLVLKVNRPDEKRLDLDVRELDFSSEGFKITGEIAAHNALSPQGHFKANLKGKPLELETLSEFVDFLPPHVKEVWNQFDPSGEIKTWSLKANAEGINLFDESSLKGEKVNAGLTFDVKNLVLQPPADRPELRQGFTFLKGTVNWNNRKLVHELEGEVRDLAFTAKGNLDFSKAPHLQTVIRIPRARADLLNEWLPRDWEIEQGAMSHRVNIRGPLDQPEAFQLDGVVEGERWVVGFKRDTHLKIPMTRIKGGWNFKNETLTIPSLEIAPPNGTIKSKGQYQVSDRTYQLSYQGEGLRVEDFYQQNVDGDLATKGVVSGRIPERGSPLNAVSGDITFAATSGRFHQLEPLRALLTALNPLSVTKLNQKGLSYDSLGGDFKIARGKATTRNLALLSPEMKIYMVGWLDRIINHVEMQGRFQPSQTLDKAVKAVPLLGEILTGGKKGGVLETRFKVSGPLKRPRVTLDAKGTLAGKGGDILRELGRLPGKLAR</sequence>
<dbReference type="GO" id="GO:0090313">
    <property type="term" value="P:regulation of protein targeting to membrane"/>
    <property type="evidence" value="ECO:0007669"/>
    <property type="project" value="TreeGrafter"/>
</dbReference>
<feature type="transmembrane region" description="Helical" evidence="1">
    <location>
        <begin position="24"/>
        <end position="43"/>
    </location>
</feature>
<keyword evidence="1" id="KW-0812">Transmembrane</keyword>
<dbReference type="InterPro" id="IPR052894">
    <property type="entry name" value="AsmA-related"/>
</dbReference>
<evidence type="ECO:0000256" key="1">
    <source>
        <dbReference type="SAM" id="Phobius"/>
    </source>
</evidence>
<dbReference type="Proteomes" id="UP000594688">
    <property type="component" value="Chromosome"/>
</dbReference>
<keyword evidence="1" id="KW-1133">Transmembrane helix</keyword>
<dbReference type="EMBL" id="CP048685">
    <property type="protein sequence ID" value="QPJ60560.1"/>
    <property type="molecule type" value="Genomic_DNA"/>
</dbReference>
<dbReference type="InterPro" id="IPR025263">
    <property type="entry name" value="YhdP_central"/>
</dbReference>
<dbReference type="GO" id="GO:0005886">
    <property type="term" value="C:plasma membrane"/>
    <property type="evidence" value="ECO:0007669"/>
    <property type="project" value="TreeGrafter"/>
</dbReference>
<dbReference type="KEGG" id="nli:G3M70_01120"/>
<evidence type="ECO:0000313" key="4">
    <source>
        <dbReference type="Proteomes" id="UP000594688"/>
    </source>
</evidence>
<evidence type="ECO:0000313" key="3">
    <source>
        <dbReference type="EMBL" id="QPJ60560.1"/>
    </source>
</evidence>
<reference evidence="3 4" key="1">
    <citation type="submission" date="2020-02" db="EMBL/GenBank/DDBJ databases">
        <title>Genomic and physiological characterization of two novel Nitrospinaceae genera.</title>
        <authorList>
            <person name="Mueller A.J."/>
            <person name="Jung M.-Y."/>
            <person name="Strachan C.R."/>
            <person name="Herbold C.W."/>
            <person name="Kirkegaard R.H."/>
            <person name="Daims H."/>
        </authorList>
    </citation>
    <scope>NUCLEOTIDE SEQUENCE [LARGE SCALE GENOMIC DNA]</scope>
    <source>
        <strain evidence="3">EB</strain>
    </source>
</reference>
<dbReference type="Pfam" id="PF13116">
    <property type="entry name" value="YhdP"/>
    <property type="match status" value="1"/>
</dbReference>
<dbReference type="PANTHER" id="PTHR30441:SF8">
    <property type="entry name" value="DUF748 DOMAIN-CONTAINING PROTEIN"/>
    <property type="match status" value="1"/>
</dbReference>
<feature type="domain" description="YhdP central" evidence="2">
    <location>
        <begin position="21"/>
        <end position="252"/>
    </location>
</feature>
<accession>A0A7T0FYI8</accession>